<dbReference type="RefSeq" id="WP_107827015.1">
    <property type="nucleotide sequence ID" value="NZ_CP160205.1"/>
</dbReference>
<dbReference type="EMBL" id="QAOQ01000001">
    <property type="protein sequence ID" value="PTR01643.1"/>
    <property type="molecule type" value="Genomic_DNA"/>
</dbReference>
<accession>A0A2T5JGS1</accession>
<evidence type="ECO:0000259" key="1">
    <source>
        <dbReference type="Pfam" id="PF00561"/>
    </source>
</evidence>
<dbReference type="Proteomes" id="UP000244168">
    <property type="component" value="Unassembled WGS sequence"/>
</dbReference>
<reference evidence="2 3" key="1">
    <citation type="submission" date="2018-04" db="EMBL/GenBank/DDBJ databases">
        <title>Genomic Encyclopedia of Archaeal and Bacterial Type Strains, Phase II (KMG-II): from individual species to whole genera.</title>
        <authorList>
            <person name="Goeker M."/>
        </authorList>
    </citation>
    <scope>NUCLEOTIDE SEQUENCE [LARGE SCALE GENOMIC DNA]</scope>
    <source>
        <strain evidence="2 3">DSM 26809</strain>
    </source>
</reference>
<dbReference type="InterPro" id="IPR000073">
    <property type="entry name" value="AB_hydrolase_1"/>
</dbReference>
<sequence length="274" mass="31177">MKKLLSALLRTPVAEQHQGQPVPYGDNAAVGKYYEVHGIKMYVEIYGEGTPLLLLHGNNGSIASFSENIPYFSQKYQVIAVDSRAQGKTIDHGDELSFKMMADDFAELLDLMHIEQCHVLGWSDGGICALLMAMRHPRKVISLAATGANLTTGEEAFAPGFYDMVKRHHHLHRLIPRLTRKQRNDWKLFMLDYEQPQISFDELNVIQCPAFIICGDHDVISVEHTAQIARHISNSHLWVIPDSEHATLIQHRDEFNRRVDGFFLLSFEKQNGER</sequence>
<dbReference type="InterPro" id="IPR029058">
    <property type="entry name" value="AB_hydrolase_fold"/>
</dbReference>
<organism evidence="2 3">
    <name type="scientific">Mucilaginibacter yixingensis</name>
    <dbReference type="NCBI Taxonomy" id="1295612"/>
    <lineage>
        <taxon>Bacteria</taxon>
        <taxon>Pseudomonadati</taxon>
        <taxon>Bacteroidota</taxon>
        <taxon>Sphingobacteriia</taxon>
        <taxon>Sphingobacteriales</taxon>
        <taxon>Sphingobacteriaceae</taxon>
        <taxon>Mucilaginibacter</taxon>
    </lineage>
</organism>
<gene>
    <name evidence="2" type="ORF">C8P68_101880</name>
</gene>
<protein>
    <submittedName>
        <fullName evidence="2">Pimeloyl-ACP methyl ester carboxylesterase</fullName>
    </submittedName>
</protein>
<dbReference type="GO" id="GO:0017171">
    <property type="term" value="F:serine hydrolase activity"/>
    <property type="evidence" value="ECO:0007669"/>
    <property type="project" value="TreeGrafter"/>
</dbReference>
<keyword evidence="3" id="KW-1185">Reference proteome</keyword>
<dbReference type="OrthoDB" id="2247630at2"/>
<proteinExistence type="predicted"/>
<dbReference type="SUPFAM" id="SSF53474">
    <property type="entry name" value="alpha/beta-Hydrolases"/>
    <property type="match status" value="1"/>
</dbReference>
<dbReference type="PANTHER" id="PTHR46331">
    <property type="entry name" value="VALACYCLOVIR HYDROLASE"/>
    <property type="match status" value="1"/>
</dbReference>
<dbReference type="Gene3D" id="3.40.50.1820">
    <property type="entry name" value="alpha/beta hydrolase"/>
    <property type="match status" value="1"/>
</dbReference>
<feature type="domain" description="AB hydrolase-1" evidence="1">
    <location>
        <begin position="51"/>
        <end position="149"/>
    </location>
</feature>
<dbReference type="PANTHER" id="PTHR46331:SF2">
    <property type="entry name" value="VALACYCLOVIR HYDROLASE"/>
    <property type="match status" value="1"/>
</dbReference>
<dbReference type="AlphaFoldDB" id="A0A2T5JGS1"/>
<evidence type="ECO:0000313" key="2">
    <source>
        <dbReference type="EMBL" id="PTR01643.1"/>
    </source>
</evidence>
<comment type="caution">
    <text evidence="2">The sequence shown here is derived from an EMBL/GenBank/DDBJ whole genome shotgun (WGS) entry which is preliminary data.</text>
</comment>
<evidence type="ECO:0000313" key="3">
    <source>
        <dbReference type="Proteomes" id="UP000244168"/>
    </source>
</evidence>
<name>A0A2T5JGS1_9SPHI</name>
<dbReference type="Pfam" id="PF00561">
    <property type="entry name" value="Abhydrolase_1"/>
    <property type="match status" value="1"/>
</dbReference>